<dbReference type="Gene3D" id="2.80.10.50">
    <property type="match status" value="2"/>
</dbReference>
<dbReference type="Pfam" id="PF07468">
    <property type="entry name" value="Agglutinin"/>
    <property type="match status" value="1"/>
</dbReference>
<protein>
    <recommendedName>
        <fullName evidence="2">Agglutinin domain-containing protein</fullName>
    </recommendedName>
</protein>
<dbReference type="SUPFAM" id="SSF50382">
    <property type="entry name" value="Agglutinin"/>
    <property type="match status" value="1"/>
</dbReference>
<dbReference type="EMBL" id="JBDFQZ010000014">
    <property type="protein sequence ID" value="KAK9666888.1"/>
    <property type="molecule type" value="Genomic_DNA"/>
</dbReference>
<accession>A0AAW1GPV1</accession>
<evidence type="ECO:0000256" key="1">
    <source>
        <dbReference type="SAM" id="MobiDB-lite"/>
    </source>
</evidence>
<reference evidence="3" key="1">
    <citation type="submission" date="2024-03" db="EMBL/GenBank/DDBJ databases">
        <title>WGS assembly of Saponaria officinalis var. Norfolk2.</title>
        <authorList>
            <person name="Jenkins J."/>
            <person name="Shu S."/>
            <person name="Grimwood J."/>
            <person name="Barry K."/>
            <person name="Goodstein D."/>
            <person name="Schmutz J."/>
            <person name="Leebens-Mack J."/>
            <person name="Osbourn A."/>
        </authorList>
    </citation>
    <scope>NUCLEOTIDE SEQUENCE [LARGE SCALE GENOMIC DNA]</scope>
    <source>
        <strain evidence="3">JIC</strain>
    </source>
</reference>
<gene>
    <name evidence="3" type="ORF">RND81_14G218500</name>
</gene>
<dbReference type="PANTHER" id="PTHR39244">
    <property type="entry name" value="NATTERIN-4"/>
    <property type="match status" value="1"/>
</dbReference>
<evidence type="ECO:0000313" key="3">
    <source>
        <dbReference type="EMBL" id="KAK9666888.1"/>
    </source>
</evidence>
<name>A0AAW1GPV1_SAPOF</name>
<dbReference type="PANTHER" id="PTHR39244:SF5">
    <property type="entry name" value="NATTERIN-3-LIKE"/>
    <property type="match status" value="1"/>
</dbReference>
<dbReference type="Gene3D" id="2.170.15.10">
    <property type="entry name" value="Proaerolysin, chain A, domain 3"/>
    <property type="match status" value="1"/>
</dbReference>
<evidence type="ECO:0000313" key="4">
    <source>
        <dbReference type="Proteomes" id="UP001443914"/>
    </source>
</evidence>
<organism evidence="3 4">
    <name type="scientific">Saponaria officinalis</name>
    <name type="common">Common soapwort</name>
    <name type="synonym">Lychnis saponaria</name>
    <dbReference type="NCBI Taxonomy" id="3572"/>
    <lineage>
        <taxon>Eukaryota</taxon>
        <taxon>Viridiplantae</taxon>
        <taxon>Streptophyta</taxon>
        <taxon>Embryophyta</taxon>
        <taxon>Tracheophyta</taxon>
        <taxon>Spermatophyta</taxon>
        <taxon>Magnoliopsida</taxon>
        <taxon>eudicotyledons</taxon>
        <taxon>Gunneridae</taxon>
        <taxon>Pentapetalae</taxon>
        <taxon>Caryophyllales</taxon>
        <taxon>Caryophyllaceae</taxon>
        <taxon>Caryophylleae</taxon>
        <taxon>Saponaria</taxon>
    </lineage>
</organism>
<dbReference type="InterPro" id="IPR008998">
    <property type="entry name" value="Agglutinin"/>
</dbReference>
<keyword evidence="4" id="KW-1185">Reference proteome</keyword>
<dbReference type="Proteomes" id="UP001443914">
    <property type="component" value="Unassembled WGS sequence"/>
</dbReference>
<dbReference type="InterPro" id="IPR053237">
    <property type="entry name" value="Natterin_C"/>
</dbReference>
<dbReference type="AlphaFoldDB" id="A0AAW1GPV1"/>
<feature type="region of interest" description="Disordered" evidence="1">
    <location>
        <begin position="498"/>
        <end position="548"/>
    </location>
</feature>
<feature type="compositionally biased region" description="Acidic residues" evidence="1">
    <location>
        <begin position="502"/>
        <end position="527"/>
    </location>
</feature>
<dbReference type="InterPro" id="IPR036242">
    <property type="entry name" value="Agglutinin_dom_sf"/>
</dbReference>
<proteinExistence type="predicted"/>
<sequence>MSNNRLPNEVVFTIEDNEKEVRHLSFTGPQRQLRFGAEDGLYSDSTQFVVERFGRDGLVHIRSRYNNYYWARASRHEPWLVASSPERVEDMFMDECTLFWTYFSAGNVFVSFVHAQSGFNVVMRPQEDAHAYNLCLDQAPPTNFSFISLIALRGRKLPRYVTFQNRNDRYLVPRLAAPMPMFFDSETTNNRSTGFDIEHTKSGEIRVKPMRSNGMMGAIPNSTQWQAVLLTNPRPNDPTTLFEVYNHSRFKNGIRLRCNGINRRPFCSSSSDRALILSSNSTSETTANCLRVNPVAQQGTRRVTIESFRHPWESRYSIYFKAAMVYNTTNAEREHLFIDPDISMETHFTFRNSFYNHEGPSAKFHGRIPFVTTYGQLEFPDVARTVDSEWQQSQLTTVKRRYEARLILPPNTNVEVLLLYKRVLYEIPFSYQQFDTIPFGGNVTQHLHDGYIFIQHDADVDHTTFNIPNRTAHDISPLGVESPPGSGIFVHELEFPKKQDEVETDEPDQEYDAQADMGPDDGLDQEVDAPVGIETNASDEVTPEIQAI</sequence>
<evidence type="ECO:0000259" key="2">
    <source>
        <dbReference type="Pfam" id="PF07468"/>
    </source>
</evidence>
<feature type="domain" description="Agglutinin" evidence="2">
    <location>
        <begin position="6"/>
        <end position="119"/>
    </location>
</feature>
<comment type="caution">
    <text evidence="3">The sequence shown here is derived from an EMBL/GenBank/DDBJ whole genome shotgun (WGS) entry which is preliminary data.</text>
</comment>